<dbReference type="EMBL" id="MTBD01000008">
    <property type="protein sequence ID" value="PRP71814.1"/>
    <property type="molecule type" value="Genomic_DNA"/>
</dbReference>
<dbReference type="PROSITE" id="PS51257">
    <property type="entry name" value="PROKAR_LIPOPROTEIN"/>
    <property type="match status" value="1"/>
</dbReference>
<dbReference type="OrthoDB" id="5421820at2"/>
<proteinExistence type="predicted"/>
<feature type="signal peptide" evidence="1">
    <location>
        <begin position="1"/>
        <end position="20"/>
    </location>
</feature>
<keyword evidence="1" id="KW-0732">Signal</keyword>
<dbReference type="InterPro" id="IPR004864">
    <property type="entry name" value="LEA_2"/>
</dbReference>
<dbReference type="AlphaFoldDB" id="A0A2S9X7W8"/>
<evidence type="ECO:0000256" key="1">
    <source>
        <dbReference type="SAM" id="SignalP"/>
    </source>
</evidence>
<feature type="domain" description="Water stress and hypersensitive response" evidence="2">
    <location>
        <begin position="27"/>
        <end position="145"/>
    </location>
</feature>
<evidence type="ECO:0000259" key="2">
    <source>
        <dbReference type="SMART" id="SM00769"/>
    </source>
</evidence>
<dbReference type="SUPFAM" id="SSF117070">
    <property type="entry name" value="LEA14-like"/>
    <property type="match status" value="1"/>
</dbReference>
<dbReference type="InterPro" id="IPR013990">
    <property type="entry name" value="WHy-dom"/>
</dbReference>
<dbReference type="GO" id="GO:0009269">
    <property type="term" value="P:response to desiccation"/>
    <property type="evidence" value="ECO:0007669"/>
    <property type="project" value="InterPro"/>
</dbReference>
<protein>
    <recommendedName>
        <fullName evidence="2">Water stress and hypersensitive response domain-containing protein</fullName>
    </recommendedName>
</protein>
<accession>A0A2S9X7W8</accession>
<feature type="chain" id="PRO_5015430490" description="Water stress and hypersensitive response domain-containing protein" evidence="1">
    <location>
        <begin position="21"/>
        <end position="151"/>
    </location>
</feature>
<evidence type="ECO:0000313" key="4">
    <source>
        <dbReference type="Proteomes" id="UP000239469"/>
    </source>
</evidence>
<sequence length="151" mass="16252">MKRIATTLLMLLMLAGCGSMGLKKPQVSLSNIEPGKSTLFEQNFLVTLRISNPNAIPLKANGLTFEVTVAGEKLGSGMSDQPISIPANGEGQVQLQVRTSLAGWIRQLANWQQLPGGKLDYDVHGQLQGLNGVADLPFESKGQWQLPALNK</sequence>
<dbReference type="Proteomes" id="UP000239469">
    <property type="component" value="Unassembled WGS sequence"/>
</dbReference>
<dbReference type="Pfam" id="PF03168">
    <property type="entry name" value="LEA_2"/>
    <property type="match status" value="1"/>
</dbReference>
<gene>
    <name evidence="3" type="ORF">BUE93_05120</name>
</gene>
<dbReference type="Gene3D" id="2.60.40.1820">
    <property type="match status" value="1"/>
</dbReference>
<comment type="caution">
    <text evidence="3">The sequence shown here is derived from an EMBL/GenBank/DDBJ whole genome shotgun (WGS) entry which is preliminary data.</text>
</comment>
<evidence type="ECO:0000313" key="3">
    <source>
        <dbReference type="EMBL" id="PRP71814.1"/>
    </source>
</evidence>
<dbReference type="RefSeq" id="WP_043624870.1">
    <property type="nucleotide sequence ID" value="NZ_JARBFV010000001.1"/>
</dbReference>
<name>A0A2S9X7W8_9NEIS</name>
<organism evidence="3 4">
    <name type="scientific">Chromobacterium amazonense</name>
    <dbReference type="NCBI Taxonomy" id="1382803"/>
    <lineage>
        <taxon>Bacteria</taxon>
        <taxon>Pseudomonadati</taxon>
        <taxon>Pseudomonadota</taxon>
        <taxon>Betaproteobacteria</taxon>
        <taxon>Neisseriales</taxon>
        <taxon>Chromobacteriaceae</taxon>
        <taxon>Chromobacterium</taxon>
    </lineage>
</organism>
<dbReference type="SMART" id="SM00769">
    <property type="entry name" value="WHy"/>
    <property type="match status" value="1"/>
</dbReference>
<reference evidence="3 4" key="1">
    <citation type="submission" date="2017-01" db="EMBL/GenBank/DDBJ databases">
        <title>New insights into the genetic diversity of Chromobacterium isolated from tropical freshwater lake.</title>
        <authorList>
            <person name="Santos A.B."/>
            <person name="Nascimento A.M."/>
            <person name="Da Silva P.C."/>
        </authorList>
    </citation>
    <scope>NUCLEOTIDE SEQUENCE [LARGE SCALE GENOMIC DNA]</scope>
    <source>
        <strain evidence="3 4">56AF</strain>
    </source>
</reference>